<dbReference type="EMBL" id="JAPFQL010000049">
    <property type="protein sequence ID" value="MDC5698017.1"/>
    <property type="molecule type" value="Genomic_DNA"/>
</dbReference>
<dbReference type="EC" id="1.-.-.-" evidence="3"/>
<keyword evidence="1 3" id="KW-0560">Oxidoreductase</keyword>
<comment type="caution">
    <text evidence="3">The sequence shown here is derived from an EMBL/GenBank/DDBJ whole genome shotgun (WGS) entry which is preliminary data.</text>
</comment>
<gene>
    <name evidence="3" type="ORF">OO014_12180</name>
</gene>
<reference evidence="3 4" key="1">
    <citation type="submission" date="2022-11" db="EMBL/GenBank/DDBJ databases">
        <title>Anaerobic phenanthrene biodegradation by a DNRA strain PheN6.</title>
        <authorList>
            <person name="Zhang Z."/>
        </authorList>
    </citation>
    <scope>NUCLEOTIDE SEQUENCE [LARGE SCALE GENOMIC DNA]</scope>
    <source>
        <strain evidence="3 4">PheN6</strain>
    </source>
</reference>
<evidence type="ECO:0000313" key="4">
    <source>
        <dbReference type="Proteomes" id="UP001150259"/>
    </source>
</evidence>
<dbReference type="Gene3D" id="2.30.110.10">
    <property type="entry name" value="Electron Transport, Fmn-binding Protein, Chain A"/>
    <property type="match status" value="1"/>
</dbReference>
<protein>
    <submittedName>
        <fullName evidence="3">PPOX class F420-dependent oxidoreductase</fullName>
        <ecNumber evidence="3">1.-.-.-</ecNumber>
    </submittedName>
</protein>
<dbReference type="InterPro" id="IPR019965">
    <property type="entry name" value="PPOX_F420-dep_Rv2061_put"/>
</dbReference>
<dbReference type="PANTHER" id="PTHR35176:SF11">
    <property type="entry name" value="PYRIDOXAMINE 5'-PHOSPHATE OXIDASE FAMILY PROTEIN"/>
    <property type="match status" value="1"/>
</dbReference>
<dbReference type="InterPro" id="IPR052019">
    <property type="entry name" value="F420H2_bilvrd_red/Heme_oxyg"/>
</dbReference>
<name>A0ABT5GIJ2_9MICO</name>
<accession>A0ABT5GIJ2</accession>
<dbReference type="InterPro" id="IPR011576">
    <property type="entry name" value="Pyridox_Oxase_N"/>
</dbReference>
<dbReference type="Pfam" id="PF01243">
    <property type="entry name" value="PNPOx_N"/>
    <property type="match status" value="1"/>
</dbReference>
<sequence length="145" mass="15976">MDPDLARRLDEIDAHRHVSVTTFRRSGEPVTTPMWVARSGDAVVLISVDGQGKVKRLAHTPRVELRPCDVRGRVPDGAPVWHGTASLVRDPAGLAEVRRAMSAKYLLARIGNLAEDLLGRLVHRQPRVGIRVTVQPRGSDQSPTR</sequence>
<dbReference type="InterPro" id="IPR012349">
    <property type="entry name" value="Split_barrel_FMN-bd"/>
</dbReference>
<keyword evidence="4" id="KW-1185">Reference proteome</keyword>
<proteinExistence type="predicted"/>
<feature type="domain" description="Pyridoxamine 5'-phosphate oxidase N-terminal" evidence="2">
    <location>
        <begin position="11"/>
        <end position="106"/>
    </location>
</feature>
<organism evidence="3 4">
    <name type="scientific">Intrasporangium calvum</name>
    <dbReference type="NCBI Taxonomy" id="53358"/>
    <lineage>
        <taxon>Bacteria</taxon>
        <taxon>Bacillati</taxon>
        <taxon>Actinomycetota</taxon>
        <taxon>Actinomycetes</taxon>
        <taxon>Micrococcales</taxon>
        <taxon>Intrasporangiaceae</taxon>
        <taxon>Intrasporangium</taxon>
    </lineage>
</organism>
<dbReference type="SUPFAM" id="SSF50475">
    <property type="entry name" value="FMN-binding split barrel"/>
    <property type="match status" value="1"/>
</dbReference>
<evidence type="ECO:0000256" key="1">
    <source>
        <dbReference type="ARBA" id="ARBA00023002"/>
    </source>
</evidence>
<evidence type="ECO:0000259" key="2">
    <source>
        <dbReference type="Pfam" id="PF01243"/>
    </source>
</evidence>
<dbReference type="NCBIfam" id="TIGR03666">
    <property type="entry name" value="Rv2061_F420"/>
    <property type="match status" value="1"/>
</dbReference>
<dbReference type="GO" id="GO:0016491">
    <property type="term" value="F:oxidoreductase activity"/>
    <property type="evidence" value="ECO:0007669"/>
    <property type="project" value="UniProtKB-KW"/>
</dbReference>
<evidence type="ECO:0000313" key="3">
    <source>
        <dbReference type="EMBL" id="MDC5698017.1"/>
    </source>
</evidence>
<dbReference type="PANTHER" id="PTHR35176">
    <property type="entry name" value="HEME OXYGENASE HI_0854-RELATED"/>
    <property type="match status" value="1"/>
</dbReference>
<dbReference type="RefSeq" id="WP_272462591.1">
    <property type="nucleotide sequence ID" value="NZ_JAPFQL010000049.1"/>
</dbReference>
<dbReference type="Proteomes" id="UP001150259">
    <property type="component" value="Unassembled WGS sequence"/>
</dbReference>